<dbReference type="Proteomes" id="UP000035218">
    <property type="component" value="Unassembled WGS sequence"/>
</dbReference>
<name>A0A837KQK0_9BACL</name>
<dbReference type="EMBL" id="LDCN01000003">
    <property type="protein sequence ID" value="KLH99221.1"/>
    <property type="molecule type" value="Genomic_DNA"/>
</dbReference>
<gene>
    <name evidence="1" type="ORF">AA984_11975</name>
</gene>
<dbReference type="AlphaFoldDB" id="A0A837KQK0"/>
<protein>
    <submittedName>
        <fullName evidence="1">Uncharacterized protein</fullName>
    </submittedName>
</protein>
<comment type="caution">
    <text evidence="1">The sequence shown here is derived from an EMBL/GenBank/DDBJ whole genome shotgun (WGS) entry which is preliminary data.</text>
</comment>
<proteinExistence type="predicted"/>
<sequence length="67" mass="7872">MDLLSPVNHYLSIISYTRERRRKNKSSGQKRGEGEKAASRFFQILVELKRTGSAFRDFLSIQRRVIE</sequence>
<accession>A0A837KQK0</accession>
<evidence type="ECO:0000313" key="2">
    <source>
        <dbReference type="Proteomes" id="UP000035218"/>
    </source>
</evidence>
<reference evidence="1 2" key="1">
    <citation type="submission" date="2015-05" db="EMBL/GenBank/DDBJ databases">
        <title>Genome sequencing project for genomic taxonomy and phylogenomics of Bacillus-like bacteria.</title>
        <authorList>
            <person name="Liu B."/>
            <person name="Wang J."/>
            <person name="Zhu Y."/>
            <person name="Liu G."/>
            <person name="Chen Q."/>
            <person name="Chen Z."/>
            <person name="Lan J."/>
            <person name="Che J."/>
            <person name="Ge C."/>
            <person name="Shi H."/>
            <person name="Pan Z."/>
            <person name="Liu X."/>
        </authorList>
    </citation>
    <scope>NUCLEOTIDE SEQUENCE [LARGE SCALE GENOMIC DNA]</scope>
    <source>
        <strain evidence="1 2">DSM 9885</strain>
    </source>
</reference>
<organism evidence="1 2">
    <name type="scientific">Brevibacillus formosus</name>
    <dbReference type="NCBI Taxonomy" id="54913"/>
    <lineage>
        <taxon>Bacteria</taxon>
        <taxon>Bacillati</taxon>
        <taxon>Bacillota</taxon>
        <taxon>Bacilli</taxon>
        <taxon>Bacillales</taxon>
        <taxon>Paenibacillaceae</taxon>
        <taxon>Brevibacillus</taxon>
    </lineage>
</organism>
<evidence type="ECO:0000313" key="1">
    <source>
        <dbReference type="EMBL" id="KLH99221.1"/>
    </source>
</evidence>